<evidence type="ECO:0000313" key="2">
    <source>
        <dbReference type="EMBL" id="ANS73298.1"/>
    </source>
</evidence>
<gene>
    <name evidence="2" type="ORF">AWM70_00795</name>
</gene>
<dbReference type="KEGG" id="pyg:AWM70_00795"/>
<feature type="compositionally biased region" description="Basic and acidic residues" evidence="1">
    <location>
        <begin position="1"/>
        <end position="12"/>
    </location>
</feature>
<dbReference type="Proteomes" id="UP000092573">
    <property type="component" value="Chromosome"/>
</dbReference>
<organism evidence="2 3">
    <name type="scientific">Paenibacillus yonginensis</name>
    <dbReference type="NCBI Taxonomy" id="1462996"/>
    <lineage>
        <taxon>Bacteria</taxon>
        <taxon>Bacillati</taxon>
        <taxon>Bacillota</taxon>
        <taxon>Bacilli</taxon>
        <taxon>Bacillales</taxon>
        <taxon>Paenibacillaceae</taxon>
        <taxon>Paenibacillus</taxon>
    </lineage>
</organism>
<dbReference type="AlphaFoldDB" id="A0A1B1MVU7"/>
<evidence type="ECO:0000313" key="3">
    <source>
        <dbReference type="Proteomes" id="UP000092573"/>
    </source>
</evidence>
<accession>A0A1B1MVU7</accession>
<feature type="region of interest" description="Disordered" evidence="1">
    <location>
        <begin position="1"/>
        <end position="28"/>
    </location>
</feature>
<protein>
    <submittedName>
        <fullName evidence="2">Uncharacterized protein</fullName>
    </submittedName>
</protein>
<feature type="region of interest" description="Disordered" evidence="1">
    <location>
        <begin position="100"/>
        <end position="145"/>
    </location>
</feature>
<reference evidence="2 3" key="1">
    <citation type="submission" date="2016-01" db="EMBL/GenBank/DDBJ databases">
        <title>Complete Genome Sequence of Paenibacillus yonginensis DCY84, a novel Plant Growth-Promoting Bacteria with Elicitation of Induced Systemic Resistance.</title>
        <authorList>
            <person name="Kim Y.J."/>
            <person name="Yang D.C."/>
            <person name="Sukweenadhi J."/>
        </authorList>
    </citation>
    <scope>NUCLEOTIDE SEQUENCE [LARGE SCALE GENOMIC DNA]</scope>
    <source>
        <strain evidence="2 3">DCY84</strain>
    </source>
</reference>
<name>A0A1B1MVU7_9BACL</name>
<sequence>MGHPERIPRRDNQILNDPVHGHQHRNVGITGQDVVRLRRAEPSDRKKRQQQHGYRIIGQVVHKACSVPRKPDYTSIEKGGSEIEQHLPAGLLHAVNAAEHRDHRHRAGQERCQAKHGDRGVFSAQPIGYSADFRTDSPDKQGIGH</sequence>
<evidence type="ECO:0000256" key="1">
    <source>
        <dbReference type="SAM" id="MobiDB-lite"/>
    </source>
</evidence>
<dbReference type="EMBL" id="CP014167">
    <property type="protein sequence ID" value="ANS73298.1"/>
    <property type="molecule type" value="Genomic_DNA"/>
</dbReference>
<feature type="compositionally biased region" description="Basic and acidic residues" evidence="1">
    <location>
        <begin position="107"/>
        <end position="119"/>
    </location>
</feature>
<proteinExistence type="predicted"/>
<keyword evidence="3" id="KW-1185">Reference proteome</keyword>